<dbReference type="AlphaFoldDB" id="A0A5B9W9I3"/>
<feature type="transmembrane region" description="Helical" evidence="2">
    <location>
        <begin position="139"/>
        <end position="158"/>
    </location>
</feature>
<dbReference type="OrthoDB" id="262795at2"/>
<gene>
    <name evidence="3" type="ORF">OJF2_55090</name>
</gene>
<evidence type="ECO:0000313" key="4">
    <source>
        <dbReference type="Proteomes" id="UP000324233"/>
    </source>
</evidence>
<keyword evidence="4" id="KW-1185">Reference proteome</keyword>
<reference evidence="3 4" key="1">
    <citation type="submission" date="2019-08" db="EMBL/GenBank/DDBJ databases">
        <title>Deep-cultivation of Planctomycetes and their phenomic and genomic characterization uncovers novel biology.</title>
        <authorList>
            <person name="Wiegand S."/>
            <person name="Jogler M."/>
            <person name="Boedeker C."/>
            <person name="Pinto D."/>
            <person name="Vollmers J."/>
            <person name="Rivas-Marin E."/>
            <person name="Kohn T."/>
            <person name="Peeters S.H."/>
            <person name="Heuer A."/>
            <person name="Rast P."/>
            <person name="Oberbeckmann S."/>
            <person name="Bunk B."/>
            <person name="Jeske O."/>
            <person name="Meyerdierks A."/>
            <person name="Storesund J.E."/>
            <person name="Kallscheuer N."/>
            <person name="Luecker S."/>
            <person name="Lage O.M."/>
            <person name="Pohl T."/>
            <person name="Merkel B.J."/>
            <person name="Hornburger P."/>
            <person name="Mueller R.-W."/>
            <person name="Bruemmer F."/>
            <person name="Labrenz M."/>
            <person name="Spormann A.M."/>
            <person name="Op den Camp H."/>
            <person name="Overmann J."/>
            <person name="Amann R."/>
            <person name="Jetten M.S.M."/>
            <person name="Mascher T."/>
            <person name="Medema M.H."/>
            <person name="Devos D.P."/>
            <person name="Kaster A.-K."/>
            <person name="Ovreas L."/>
            <person name="Rohde M."/>
            <person name="Galperin M.Y."/>
            <person name="Jogler C."/>
        </authorList>
    </citation>
    <scope>NUCLEOTIDE SEQUENCE [LARGE SCALE GENOMIC DNA]</scope>
    <source>
        <strain evidence="3 4">OJF2</strain>
    </source>
</reference>
<feature type="transmembrane region" description="Helical" evidence="2">
    <location>
        <begin position="216"/>
        <end position="232"/>
    </location>
</feature>
<feature type="transmembrane region" description="Helical" evidence="2">
    <location>
        <begin position="12"/>
        <end position="34"/>
    </location>
</feature>
<evidence type="ECO:0000256" key="1">
    <source>
        <dbReference type="SAM" id="MobiDB-lite"/>
    </source>
</evidence>
<evidence type="ECO:0000256" key="2">
    <source>
        <dbReference type="SAM" id="Phobius"/>
    </source>
</evidence>
<keyword evidence="2" id="KW-0472">Membrane</keyword>
<name>A0A5B9W9I3_9BACT</name>
<evidence type="ECO:0000313" key="3">
    <source>
        <dbReference type="EMBL" id="QEH36924.1"/>
    </source>
</evidence>
<protein>
    <recommendedName>
        <fullName evidence="5">Glycosyltransferase RgtA/B/C/D-like domain-containing protein</fullName>
    </recommendedName>
</protein>
<keyword evidence="2" id="KW-0812">Transmembrane</keyword>
<feature type="transmembrane region" description="Helical" evidence="2">
    <location>
        <begin position="194"/>
        <end position="210"/>
    </location>
</feature>
<organism evidence="3 4">
    <name type="scientific">Aquisphaera giovannonii</name>
    <dbReference type="NCBI Taxonomy" id="406548"/>
    <lineage>
        <taxon>Bacteria</taxon>
        <taxon>Pseudomonadati</taxon>
        <taxon>Planctomycetota</taxon>
        <taxon>Planctomycetia</taxon>
        <taxon>Isosphaerales</taxon>
        <taxon>Isosphaeraceae</taxon>
        <taxon>Aquisphaera</taxon>
    </lineage>
</organism>
<evidence type="ECO:0008006" key="5">
    <source>
        <dbReference type="Google" id="ProtNLM"/>
    </source>
</evidence>
<sequence>MKETGPASTSTLFSARGLAVTAMAGLIGLLMAHWPMLITGFRRLQTDPGDTRLIHYLLEHGYRWLAGEPHHRDFWNAPFFYPAKNVAAYSDTLLGVMPFYALFRGLGAGADLAFGLWLVEMSVLNYAAALLLFRRGFELGLPSSVAAAYLVAFGSPRMEQLGHAQLLPCFYLTLSLLALAVLFRHPPPGHSRRFLLWGAASLGFAAQLYSGVYLGWYFAITLGIGTFVALGFRGSRGPLLRVAIRDSPSSSSPESRPDACSGRSRPIIASRRKRGASTSPS</sequence>
<feature type="transmembrane region" description="Helical" evidence="2">
    <location>
        <begin position="164"/>
        <end position="182"/>
    </location>
</feature>
<dbReference type="RefSeq" id="WP_148596551.1">
    <property type="nucleotide sequence ID" value="NZ_CP042997.1"/>
</dbReference>
<accession>A0A5B9W9I3</accession>
<dbReference type="KEGG" id="agv:OJF2_55090"/>
<proteinExistence type="predicted"/>
<feature type="region of interest" description="Disordered" evidence="1">
    <location>
        <begin position="245"/>
        <end position="281"/>
    </location>
</feature>
<dbReference type="EMBL" id="CP042997">
    <property type="protein sequence ID" value="QEH36924.1"/>
    <property type="molecule type" value="Genomic_DNA"/>
</dbReference>
<keyword evidence="2" id="KW-1133">Transmembrane helix</keyword>
<dbReference type="Proteomes" id="UP000324233">
    <property type="component" value="Chromosome"/>
</dbReference>